<dbReference type="PANTHER" id="PTHR10366">
    <property type="entry name" value="NAD DEPENDENT EPIMERASE/DEHYDRATASE"/>
    <property type="match status" value="1"/>
</dbReference>
<dbReference type="Proteomes" id="UP000244855">
    <property type="component" value="Unassembled WGS sequence"/>
</dbReference>
<dbReference type="OrthoDB" id="2735536at2759"/>
<dbReference type="InterPro" id="IPR050425">
    <property type="entry name" value="NAD(P)_dehydrat-like"/>
</dbReference>
<feature type="domain" description="NAD-dependent epimerase/dehydratase" evidence="3">
    <location>
        <begin position="3"/>
        <end position="253"/>
    </location>
</feature>
<evidence type="ECO:0000256" key="2">
    <source>
        <dbReference type="ARBA" id="ARBA00023445"/>
    </source>
</evidence>
<dbReference type="PANTHER" id="PTHR10366:SF564">
    <property type="entry name" value="STEROL-4-ALPHA-CARBOXYLATE 3-DEHYDROGENASE, DECARBOXYLATING"/>
    <property type="match status" value="1"/>
</dbReference>
<organism evidence="4 5">
    <name type="scientific">Periconia macrospinosa</name>
    <dbReference type="NCBI Taxonomy" id="97972"/>
    <lineage>
        <taxon>Eukaryota</taxon>
        <taxon>Fungi</taxon>
        <taxon>Dikarya</taxon>
        <taxon>Ascomycota</taxon>
        <taxon>Pezizomycotina</taxon>
        <taxon>Dothideomycetes</taxon>
        <taxon>Pleosporomycetidae</taxon>
        <taxon>Pleosporales</taxon>
        <taxon>Massarineae</taxon>
        <taxon>Periconiaceae</taxon>
        <taxon>Periconia</taxon>
    </lineage>
</organism>
<accession>A0A2V1DT58</accession>
<evidence type="ECO:0000256" key="1">
    <source>
        <dbReference type="ARBA" id="ARBA00023002"/>
    </source>
</evidence>
<comment type="similarity">
    <text evidence="2">Belongs to the NAD(P)-dependent epimerase/dehydratase family. Dihydroflavonol-4-reductase subfamily.</text>
</comment>
<reference evidence="4 5" key="1">
    <citation type="journal article" date="2018" name="Sci. Rep.">
        <title>Comparative genomics provides insights into the lifestyle and reveals functional heterogeneity of dark septate endophytic fungi.</title>
        <authorList>
            <person name="Knapp D.G."/>
            <person name="Nemeth J.B."/>
            <person name="Barry K."/>
            <person name="Hainaut M."/>
            <person name="Henrissat B."/>
            <person name="Johnson J."/>
            <person name="Kuo A."/>
            <person name="Lim J.H.P."/>
            <person name="Lipzen A."/>
            <person name="Nolan M."/>
            <person name="Ohm R.A."/>
            <person name="Tamas L."/>
            <person name="Grigoriev I.V."/>
            <person name="Spatafora J.W."/>
            <person name="Nagy L.G."/>
            <person name="Kovacs G.M."/>
        </authorList>
    </citation>
    <scope>NUCLEOTIDE SEQUENCE [LARGE SCALE GENOMIC DNA]</scope>
    <source>
        <strain evidence="4 5">DSE2036</strain>
    </source>
</reference>
<proteinExistence type="inferred from homology"/>
<dbReference type="SUPFAM" id="SSF51735">
    <property type="entry name" value="NAD(P)-binding Rossmann-fold domains"/>
    <property type="match status" value="1"/>
</dbReference>
<dbReference type="Pfam" id="PF01370">
    <property type="entry name" value="Epimerase"/>
    <property type="match status" value="1"/>
</dbReference>
<evidence type="ECO:0000259" key="3">
    <source>
        <dbReference type="Pfam" id="PF01370"/>
    </source>
</evidence>
<evidence type="ECO:0000313" key="4">
    <source>
        <dbReference type="EMBL" id="PVI01291.1"/>
    </source>
</evidence>
<dbReference type="InterPro" id="IPR036291">
    <property type="entry name" value="NAD(P)-bd_dom_sf"/>
</dbReference>
<evidence type="ECO:0000313" key="5">
    <source>
        <dbReference type="Proteomes" id="UP000244855"/>
    </source>
</evidence>
<dbReference type="InterPro" id="IPR001509">
    <property type="entry name" value="Epimerase_deHydtase"/>
</dbReference>
<sequence>MRVLLTGGSGFIAAHTLNALLERGHTVVTTVRSQDKADRIKAGHPLLGKEHLDFTFVAELACQGAFDAAVQSDPPFDAVVHTASPLNHSLSDVQKDVLDPAIIGTTGLLTSIARFAPTVKRVVILSSFAAMVNVNKGNWPEKTYTTADWNPITPEEALVDALAGYRGSKTFSERAAWEFVEREKPRFSLTTLNPPFVFGPVVPYPGLSLIELNSSNRWFVEFLSGIPSASMYFAWVYVKDCALGLVKAIEDESTAGERIFITSPEQYCNKDIIEIIYTEFPELREKLPERDEWEKAAYPKGGVYKVDGTRARELLGRDFVALKDCVVETVNMIKAFI</sequence>
<keyword evidence="5" id="KW-1185">Reference proteome</keyword>
<keyword evidence="1" id="KW-0560">Oxidoreductase</keyword>
<protein>
    <submittedName>
        <fullName evidence="4">Ketoreductase</fullName>
    </submittedName>
</protein>
<dbReference type="AlphaFoldDB" id="A0A2V1DT58"/>
<gene>
    <name evidence="4" type="ORF">DM02DRAFT_613798</name>
</gene>
<dbReference type="Gene3D" id="3.40.50.720">
    <property type="entry name" value="NAD(P)-binding Rossmann-like Domain"/>
    <property type="match status" value="1"/>
</dbReference>
<dbReference type="GO" id="GO:0016616">
    <property type="term" value="F:oxidoreductase activity, acting on the CH-OH group of donors, NAD or NADP as acceptor"/>
    <property type="evidence" value="ECO:0007669"/>
    <property type="project" value="TreeGrafter"/>
</dbReference>
<dbReference type="STRING" id="97972.A0A2V1DT58"/>
<dbReference type="EMBL" id="KZ805360">
    <property type="protein sequence ID" value="PVI01291.1"/>
    <property type="molecule type" value="Genomic_DNA"/>
</dbReference>
<name>A0A2V1DT58_9PLEO</name>